<evidence type="ECO:0000256" key="1">
    <source>
        <dbReference type="SAM" id="MobiDB-lite"/>
    </source>
</evidence>
<feature type="region of interest" description="Disordered" evidence="1">
    <location>
        <begin position="210"/>
        <end position="231"/>
    </location>
</feature>
<dbReference type="OrthoDB" id="1729737at2759"/>
<dbReference type="AlphaFoldDB" id="A0A8H7CD44"/>
<dbReference type="PANTHER" id="PTHR45737:SF6">
    <property type="entry name" value="VON WILLEBRAND FACTOR A DOMAIN-CONTAINING PROTEIN 5A"/>
    <property type="match status" value="1"/>
</dbReference>
<evidence type="ECO:0000313" key="2">
    <source>
        <dbReference type="EMBL" id="KAF7331168.1"/>
    </source>
</evidence>
<proteinExistence type="predicted"/>
<accession>A0A8H7CD44</accession>
<comment type="caution">
    <text evidence="2">The sequence shown here is derived from an EMBL/GenBank/DDBJ whole genome shotgun (WGS) entry which is preliminary data.</text>
</comment>
<dbReference type="Proteomes" id="UP000623467">
    <property type="component" value="Unassembled WGS sequence"/>
</dbReference>
<feature type="compositionally biased region" description="Pro residues" evidence="1">
    <location>
        <begin position="211"/>
        <end position="230"/>
    </location>
</feature>
<evidence type="ECO:0000313" key="3">
    <source>
        <dbReference type="Proteomes" id="UP000623467"/>
    </source>
</evidence>
<name>A0A8H7CD44_9AGAR</name>
<organism evidence="2 3">
    <name type="scientific">Mycena sanguinolenta</name>
    <dbReference type="NCBI Taxonomy" id="230812"/>
    <lineage>
        <taxon>Eukaryota</taxon>
        <taxon>Fungi</taxon>
        <taxon>Dikarya</taxon>
        <taxon>Basidiomycota</taxon>
        <taxon>Agaricomycotina</taxon>
        <taxon>Agaricomycetes</taxon>
        <taxon>Agaricomycetidae</taxon>
        <taxon>Agaricales</taxon>
        <taxon>Marasmiineae</taxon>
        <taxon>Mycenaceae</taxon>
        <taxon>Mycena</taxon>
    </lineage>
</organism>
<dbReference type="PANTHER" id="PTHR45737">
    <property type="entry name" value="VON WILLEBRAND FACTOR A DOMAIN-CONTAINING PROTEIN 5A"/>
    <property type="match status" value="1"/>
</dbReference>
<gene>
    <name evidence="2" type="ORF">MSAN_02435400</name>
</gene>
<dbReference type="EMBL" id="JACAZH010000060">
    <property type="protein sequence ID" value="KAF7331168.1"/>
    <property type="molecule type" value="Genomic_DNA"/>
</dbReference>
<keyword evidence="3" id="KW-1185">Reference proteome</keyword>
<sequence length="395" mass="42946">MIEKDAVGKKTLNVFVQTVDPIHLDETQALPPPPVILPAPPAVQQSPFTIRNLFPSVRLRVYSILKGRSVPKTVTLRDSIPEGAEIELTIPVTQSHLQNDPHAPTAIHALAARKIIQDLEDGNHALQATLSNPDDTDLLARTVKASIIRLGKTYSISSKHTSFVAVDEATPHTPPVVVRAMSLEQDRDMRRAEVQSTSRLAAPLFRLAAPSAPPPLRRGRPAPPPPPAPVAPDLSSYNYGAVASLVLTADRSVLPRAPKLDQTRLLSSTAQGFDDDIWVACPRRADGDDWDALESRDESEEEMLAAVKLQSLSQSDPLEVLAPIRALFPKGAADPMIATVLAMGFLAVKVGLEVERESWEGMQDKAKEYVAEALTRMGAKESAEWLEAEVARMLP</sequence>
<reference evidence="2" key="1">
    <citation type="submission" date="2020-05" db="EMBL/GenBank/DDBJ databases">
        <title>Mycena genomes resolve the evolution of fungal bioluminescence.</title>
        <authorList>
            <person name="Tsai I.J."/>
        </authorList>
    </citation>
    <scope>NUCLEOTIDE SEQUENCE</scope>
    <source>
        <strain evidence="2">160909Yilan</strain>
    </source>
</reference>
<protein>
    <submittedName>
        <fullName evidence="2">Uncharacterized protein</fullName>
    </submittedName>
</protein>